<proteinExistence type="predicted"/>
<name>A0AC34G5U8_9BILA</name>
<protein>
    <submittedName>
        <fullName evidence="2">Uncharacterized protein</fullName>
    </submittedName>
</protein>
<reference evidence="2" key="1">
    <citation type="submission" date="2022-11" db="UniProtKB">
        <authorList>
            <consortium name="WormBaseParasite"/>
        </authorList>
    </citation>
    <scope>IDENTIFICATION</scope>
</reference>
<evidence type="ECO:0000313" key="1">
    <source>
        <dbReference type="Proteomes" id="UP000887579"/>
    </source>
</evidence>
<evidence type="ECO:0000313" key="2">
    <source>
        <dbReference type="WBParaSite" id="ES5_v2.g24962.t1"/>
    </source>
</evidence>
<dbReference type="Proteomes" id="UP000887579">
    <property type="component" value="Unplaced"/>
</dbReference>
<sequence>EIFPKDGSFDLDSLCMFAQFNLEFCFFKALVASENLKNLEICGTVICSNSSEAVPFEDILQLTPKLERLDVFKISSSCKKGP</sequence>
<organism evidence="1 2">
    <name type="scientific">Panagrolaimus sp. ES5</name>
    <dbReference type="NCBI Taxonomy" id="591445"/>
    <lineage>
        <taxon>Eukaryota</taxon>
        <taxon>Metazoa</taxon>
        <taxon>Ecdysozoa</taxon>
        <taxon>Nematoda</taxon>
        <taxon>Chromadorea</taxon>
        <taxon>Rhabditida</taxon>
        <taxon>Tylenchina</taxon>
        <taxon>Panagrolaimomorpha</taxon>
        <taxon>Panagrolaimoidea</taxon>
        <taxon>Panagrolaimidae</taxon>
        <taxon>Panagrolaimus</taxon>
    </lineage>
</organism>
<dbReference type="WBParaSite" id="ES5_v2.g24962.t1">
    <property type="protein sequence ID" value="ES5_v2.g24962.t1"/>
    <property type="gene ID" value="ES5_v2.g24962"/>
</dbReference>
<accession>A0AC34G5U8</accession>